<dbReference type="NCBIfam" id="TIGR03150">
    <property type="entry name" value="fabF"/>
    <property type="match status" value="1"/>
</dbReference>
<dbReference type="PANTHER" id="PTHR11712">
    <property type="entry name" value="POLYKETIDE SYNTHASE-RELATED"/>
    <property type="match status" value="1"/>
</dbReference>
<dbReference type="InterPro" id="IPR000794">
    <property type="entry name" value="Beta-ketoacyl_synthase"/>
</dbReference>
<evidence type="ECO:0000256" key="8">
    <source>
        <dbReference type="ARBA" id="ARBA00023098"/>
    </source>
</evidence>
<dbReference type="FunFam" id="3.40.47.10:FF:000009">
    <property type="entry name" value="3-oxoacyl-[acyl-carrier-protein] synthase 2"/>
    <property type="match status" value="1"/>
</dbReference>
<dbReference type="Proteomes" id="UP000654670">
    <property type="component" value="Unassembled WGS sequence"/>
</dbReference>
<dbReference type="EMBL" id="BMOK01000005">
    <property type="protein sequence ID" value="GGL50785.1"/>
    <property type="molecule type" value="Genomic_DNA"/>
</dbReference>
<name>A0A917W1E2_9BACL</name>
<evidence type="ECO:0000256" key="3">
    <source>
        <dbReference type="ARBA" id="ARBA00012356"/>
    </source>
</evidence>
<dbReference type="SUPFAM" id="SSF53901">
    <property type="entry name" value="Thiolase-like"/>
    <property type="match status" value="2"/>
</dbReference>
<gene>
    <name evidence="18" type="ORF">GCM10007968_13780</name>
</gene>
<dbReference type="Pfam" id="PF02801">
    <property type="entry name" value="Ketoacyl-synt_C"/>
    <property type="match status" value="1"/>
</dbReference>
<keyword evidence="9 14" id="KW-0275">Fatty acid biosynthesis</keyword>
<dbReference type="Gene3D" id="3.40.47.10">
    <property type="match status" value="1"/>
</dbReference>
<dbReference type="AlphaFoldDB" id="A0A917W1E2"/>
<evidence type="ECO:0000256" key="14">
    <source>
        <dbReference type="PIRNR" id="PIRNR000447"/>
    </source>
</evidence>
<keyword evidence="7" id="KW-0276">Fatty acid metabolism</keyword>
<evidence type="ECO:0000256" key="7">
    <source>
        <dbReference type="ARBA" id="ARBA00022832"/>
    </source>
</evidence>
<dbReference type="GO" id="GO:0006633">
    <property type="term" value="P:fatty acid biosynthetic process"/>
    <property type="evidence" value="ECO:0007669"/>
    <property type="project" value="UniProtKB-UniRule"/>
</dbReference>
<feature type="active site" description="For beta-ketoacyl synthase activity" evidence="15">
    <location>
        <position position="162"/>
    </location>
</feature>
<dbReference type="NCBIfam" id="NF005589">
    <property type="entry name" value="PRK07314.1"/>
    <property type="match status" value="1"/>
</dbReference>
<comment type="similarity">
    <text evidence="2 14 16">Belongs to the thiolase-like superfamily. Beta-ketoacyl-ACP synthases family.</text>
</comment>
<dbReference type="PROSITE" id="PS52004">
    <property type="entry name" value="KS3_2"/>
    <property type="match status" value="1"/>
</dbReference>
<keyword evidence="5 14" id="KW-0444">Lipid biosynthesis</keyword>
<dbReference type="EC" id="2.3.1.179" evidence="3 14"/>
<evidence type="ECO:0000313" key="19">
    <source>
        <dbReference type="Proteomes" id="UP000654670"/>
    </source>
</evidence>
<evidence type="ECO:0000256" key="11">
    <source>
        <dbReference type="ARBA" id="ARBA00024006"/>
    </source>
</evidence>
<evidence type="ECO:0000256" key="2">
    <source>
        <dbReference type="ARBA" id="ARBA00008467"/>
    </source>
</evidence>
<comment type="function">
    <text evidence="11 14">Involved in the type II fatty acid elongation cycle. Catalyzes the elongation of a wide range of acyl-ACP by the addition of two carbons from malonyl-ACP to an acyl acceptor. Can efficiently catalyze the conversion of palmitoleoyl-ACP (cis-hexadec-9-enoyl-ACP) to cis-vaccenoyl-ACP (cis-octadec-11-enoyl-ACP), an essential step in the thermal regulation of fatty acid composition.</text>
</comment>
<dbReference type="SMART" id="SM00825">
    <property type="entry name" value="PKS_KS"/>
    <property type="match status" value="1"/>
</dbReference>
<evidence type="ECO:0000256" key="9">
    <source>
        <dbReference type="ARBA" id="ARBA00023160"/>
    </source>
</evidence>
<dbReference type="GO" id="GO:0005829">
    <property type="term" value="C:cytosol"/>
    <property type="evidence" value="ECO:0007669"/>
    <property type="project" value="TreeGrafter"/>
</dbReference>
<comment type="catalytic activity">
    <reaction evidence="12 14">
        <text>(9Z)-hexadecenoyl-[ACP] + malonyl-[ACP] + H(+) = 3-oxo-(11Z)-octadecenoyl-[ACP] + holo-[ACP] + CO2</text>
        <dbReference type="Rhea" id="RHEA:55040"/>
        <dbReference type="Rhea" id="RHEA-COMP:9623"/>
        <dbReference type="Rhea" id="RHEA-COMP:9685"/>
        <dbReference type="Rhea" id="RHEA-COMP:10800"/>
        <dbReference type="Rhea" id="RHEA-COMP:14074"/>
        <dbReference type="ChEBI" id="CHEBI:15378"/>
        <dbReference type="ChEBI" id="CHEBI:16526"/>
        <dbReference type="ChEBI" id="CHEBI:64479"/>
        <dbReference type="ChEBI" id="CHEBI:78449"/>
        <dbReference type="ChEBI" id="CHEBI:83989"/>
        <dbReference type="ChEBI" id="CHEBI:138538"/>
        <dbReference type="EC" id="2.3.1.179"/>
    </reaction>
</comment>
<comment type="caution">
    <text evidence="18">The sequence shown here is derived from an EMBL/GenBank/DDBJ whole genome shotgun (WGS) entry which is preliminary data.</text>
</comment>
<evidence type="ECO:0000256" key="1">
    <source>
        <dbReference type="ARBA" id="ARBA00005194"/>
    </source>
</evidence>
<keyword evidence="8" id="KW-0443">Lipid metabolism</keyword>
<comment type="pathway">
    <text evidence="1 14">Lipid metabolism; fatty acid biosynthesis.</text>
</comment>
<dbReference type="PANTHER" id="PTHR11712:SF336">
    <property type="entry name" value="3-OXOACYL-[ACYL-CARRIER-PROTEIN] SYNTHASE, MITOCHONDRIAL"/>
    <property type="match status" value="1"/>
</dbReference>
<comment type="catalytic activity">
    <reaction evidence="13 14">
        <text>a fatty acyl-[ACP] + malonyl-[ACP] + H(+) = a 3-oxoacyl-[ACP] + holo-[ACP] + CO2</text>
        <dbReference type="Rhea" id="RHEA:22836"/>
        <dbReference type="Rhea" id="RHEA-COMP:9623"/>
        <dbReference type="Rhea" id="RHEA-COMP:9685"/>
        <dbReference type="Rhea" id="RHEA-COMP:9916"/>
        <dbReference type="Rhea" id="RHEA-COMP:14125"/>
        <dbReference type="ChEBI" id="CHEBI:15378"/>
        <dbReference type="ChEBI" id="CHEBI:16526"/>
        <dbReference type="ChEBI" id="CHEBI:64479"/>
        <dbReference type="ChEBI" id="CHEBI:78449"/>
        <dbReference type="ChEBI" id="CHEBI:78776"/>
        <dbReference type="ChEBI" id="CHEBI:138651"/>
    </reaction>
</comment>
<reference evidence="18" key="1">
    <citation type="journal article" date="2014" name="Int. J. Syst. Evol. Microbiol.">
        <title>Complete genome sequence of Corynebacterium casei LMG S-19264T (=DSM 44701T), isolated from a smear-ripened cheese.</title>
        <authorList>
            <consortium name="US DOE Joint Genome Institute (JGI-PGF)"/>
            <person name="Walter F."/>
            <person name="Albersmeier A."/>
            <person name="Kalinowski J."/>
            <person name="Ruckert C."/>
        </authorList>
    </citation>
    <scope>NUCLEOTIDE SEQUENCE</scope>
    <source>
        <strain evidence="18">JCM 15325</strain>
    </source>
</reference>
<feature type="domain" description="Ketosynthase family 3 (KS3)" evidence="17">
    <location>
        <begin position="1"/>
        <end position="409"/>
    </location>
</feature>
<keyword evidence="10 14" id="KW-0012">Acyltransferase</keyword>
<dbReference type="GO" id="GO:0004315">
    <property type="term" value="F:3-oxoacyl-[acyl-carrier-protein] synthase activity"/>
    <property type="evidence" value="ECO:0007669"/>
    <property type="project" value="UniProtKB-UniRule"/>
</dbReference>
<evidence type="ECO:0000256" key="6">
    <source>
        <dbReference type="ARBA" id="ARBA00022679"/>
    </source>
</evidence>
<evidence type="ECO:0000259" key="17">
    <source>
        <dbReference type="PROSITE" id="PS52004"/>
    </source>
</evidence>
<evidence type="ECO:0000256" key="16">
    <source>
        <dbReference type="RuleBase" id="RU003694"/>
    </source>
</evidence>
<dbReference type="InterPro" id="IPR020841">
    <property type="entry name" value="PKS_Beta-ketoAc_synthase_dom"/>
</dbReference>
<proteinExistence type="inferred from homology"/>
<sequence>MERVVVTGMGIVSPLGNDVNSFWNKLISGKSGIQKIDTFDTEPFKTKIAGLVKDFDAADWIGKKDARRLDPFCHYALAAAQQAWEDAQLDSDKVKPDRLGVYVGSGIGGIQTLLDNAEKLRDRGPRRVSPMLVPTMIANMAAAEISIKWHALGPAMAPVTACAIGNTSIGEAYKLIRSGEVDVMFTGGTEAAVTELSLAGFENATALSARNDHPEKASRPFDADRDGFVMADGAGIIILESLTHALNRQASIYAEVIGYGASSDAYNMVAPEPEGTGAYLSMKKALDDAGISTGVIDVISAHATSTKPGDLSENSAIKHLFGKKAYNIPITASKSMTGHMLGATGGVEAIALIKSLQENIIPPTINQEKADPECDLDYTPNVARKQTLNIGLSNSFGFGGHNAVIVLKKYSYK</sequence>
<protein>
    <recommendedName>
        <fullName evidence="4 14">3-oxoacyl-[acyl-carrier-protein] synthase 2</fullName>
        <ecNumber evidence="3 14">2.3.1.179</ecNumber>
    </recommendedName>
</protein>
<evidence type="ECO:0000256" key="15">
    <source>
        <dbReference type="PIRSR" id="PIRSR000447-1"/>
    </source>
</evidence>
<dbReference type="CDD" id="cd00834">
    <property type="entry name" value="KAS_I_II"/>
    <property type="match status" value="1"/>
</dbReference>
<keyword evidence="19" id="KW-1185">Reference proteome</keyword>
<evidence type="ECO:0000256" key="13">
    <source>
        <dbReference type="ARBA" id="ARBA00047659"/>
    </source>
</evidence>
<dbReference type="Pfam" id="PF00109">
    <property type="entry name" value="ketoacyl-synt"/>
    <property type="match status" value="1"/>
</dbReference>
<evidence type="ECO:0000256" key="12">
    <source>
        <dbReference type="ARBA" id="ARBA00047318"/>
    </source>
</evidence>
<organism evidence="18 19">
    <name type="scientific">Sporolactobacillus putidus</name>
    <dbReference type="NCBI Taxonomy" id="492735"/>
    <lineage>
        <taxon>Bacteria</taxon>
        <taxon>Bacillati</taxon>
        <taxon>Bacillota</taxon>
        <taxon>Bacilli</taxon>
        <taxon>Bacillales</taxon>
        <taxon>Sporolactobacillaceae</taxon>
        <taxon>Sporolactobacillus</taxon>
    </lineage>
</organism>
<dbReference type="InterPro" id="IPR017568">
    <property type="entry name" value="3-oxoacyl-ACP_synth-2"/>
</dbReference>
<evidence type="ECO:0000256" key="10">
    <source>
        <dbReference type="ARBA" id="ARBA00023315"/>
    </source>
</evidence>
<evidence type="ECO:0000256" key="4">
    <source>
        <dbReference type="ARBA" id="ARBA00014657"/>
    </source>
</evidence>
<evidence type="ECO:0000313" key="18">
    <source>
        <dbReference type="EMBL" id="GGL50785.1"/>
    </source>
</evidence>
<dbReference type="PIRSF" id="PIRSF000447">
    <property type="entry name" value="KAS_II"/>
    <property type="match status" value="1"/>
</dbReference>
<dbReference type="InterPro" id="IPR014031">
    <property type="entry name" value="Ketoacyl_synth_C"/>
</dbReference>
<dbReference type="InterPro" id="IPR016039">
    <property type="entry name" value="Thiolase-like"/>
</dbReference>
<dbReference type="InterPro" id="IPR014030">
    <property type="entry name" value="Ketoacyl_synth_N"/>
</dbReference>
<accession>A0A917W1E2</accession>
<reference evidence="18" key="2">
    <citation type="submission" date="2020-09" db="EMBL/GenBank/DDBJ databases">
        <authorList>
            <person name="Sun Q."/>
            <person name="Ohkuma M."/>
        </authorList>
    </citation>
    <scope>NUCLEOTIDE SEQUENCE</scope>
    <source>
        <strain evidence="18">JCM 15325</strain>
    </source>
</reference>
<evidence type="ECO:0000256" key="5">
    <source>
        <dbReference type="ARBA" id="ARBA00022516"/>
    </source>
</evidence>
<dbReference type="RefSeq" id="WP_188802362.1">
    <property type="nucleotide sequence ID" value="NZ_BMOK01000005.1"/>
</dbReference>
<keyword evidence="6 14" id="KW-0808">Transferase</keyword>